<dbReference type="Proteomes" id="UP000185479">
    <property type="component" value="Chromosome"/>
</dbReference>
<name>A0A1L7CIX8_CORFL</name>
<protein>
    <submittedName>
        <fullName evidence="1">Uncharacterized protein</fullName>
    </submittedName>
</protein>
<dbReference type="KEGG" id="cfc:CFLV_00355"/>
<accession>A0A1L7CIX8</accession>
<sequence>MTCCDGAEGAGGGTGSDAVTVPVSGIVVASGVVSELVVVAAVLLVAEVLLPGVSVVLEEGVGLSLLVSSAQPESASDTAPKSVRTRWRVFIEEELFQLGSEREAGGR</sequence>
<reference evidence="1 2" key="1">
    <citation type="submission" date="2014-08" db="EMBL/GenBank/DDBJ databases">
        <title>Complete genome sequence of Corynebacterium flavescens OJ8(T)(=DSM 20296(T)), isolated from cheese.</title>
        <authorList>
            <person name="Ruckert C."/>
            <person name="Albersmeier A."/>
            <person name="Winkler A."/>
            <person name="Kalinowski J."/>
        </authorList>
    </citation>
    <scope>NUCLEOTIDE SEQUENCE [LARGE SCALE GENOMIC DNA]</scope>
    <source>
        <strain evidence="1 2">OJ8</strain>
    </source>
</reference>
<evidence type="ECO:0000313" key="1">
    <source>
        <dbReference type="EMBL" id="APT85814.1"/>
    </source>
</evidence>
<keyword evidence="2" id="KW-1185">Reference proteome</keyword>
<proteinExistence type="predicted"/>
<gene>
    <name evidence="1" type="ORF">CFLV_00355</name>
</gene>
<organism evidence="1 2">
    <name type="scientific">Corynebacterium flavescens</name>
    <dbReference type="NCBI Taxonomy" id="28028"/>
    <lineage>
        <taxon>Bacteria</taxon>
        <taxon>Bacillati</taxon>
        <taxon>Actinomycetota</taxon>
        <taxon>Actinomycetes</taxon>
        <taxon>Mycobacteriales</taxon>
        <taxon>Corynebacteriaceae</taxon>
        <taxon>Corynebacterium</taxon>
    </lineage>
</organism>
<evidence type="ECO:0000313" key="2">
    <source>
        <dbReference type="Proteomes" id="UP000185479"/>
    </source>
</evidence>
<dbReference type="AlphaFoldDB" id="A0A1L7CIX8"/>
<dbReference type="EMBL" id="CP009246">
    <property type="protein sequence ID" value="APT85814.1"/>
    <property type="molecule type" value="Genomic_DNA"/>
</dbReference>